<accession>B8LR79</accession>
<dbReference type="SUPFAM" id="SSF53756">
    <property type="entry name" value="UDP-Glycosyltransferase/glycogen phosphorylase"/>
    <property type="match status" value="1"/>
</dbReference>
<dbReference type="CDD" id="cd03784">
    <property type="entry name" value="GT1_Gtf-like"/>
    <property type="match status" value="1"/>
</dbReference>
<dbReference type="AlphaFoldDB" id="B8LR79"/>
<dbReference type="PANTHER" id="PTHR48045">
    <property type="entry name" value="UDP-GLYCOSYLTRANSFERASE 72B1"/>
    <property type="match status" value="1"/>
</dbReference>
<evidence type="ECO:0000256" key="1">
    <source>
        <dbReference type="ARBA" id="ARBA00009995"/>
    </source>
</evidence>
<evidence type="ECO:0000259" key="5">
    <source>
        <dbReference type="Pfam" id="PF26168"/>
    </source>
</evidence>
<evidence type="ECO:0000256" key="3">
    <source>
        <dbReference type="RuleBase" id="RU003718"/>
    </source>
</evidence>
<reference evidence="6" key="1">
    <citation type="submission" date="2007-06" db="EMBL/GenBank/DDBJ databases">
        <title>Full length cDNA sequences from Sitka Spruce (Picea sitchensis).</title>
        <authorList>
            <person name="Ralph S.G."/>
            <person name="Chun H.E."/>
            <person name="Liao N."/>
            <person name="Ali J."/>
            <person name="Reid K."/>
            <person name="Kolosova N."/>
            <person name="Cooper N."/>
            <person name="Cullis C."/>
            <person name="Jancsik S."/>
            <person name="Moore R."/>
            <person name="Mayo M."/>
            <person name="Wagner S."/>
            <person name="Holt R.A."/>
            <person name="Jones S.J.M."/>
            <person name="Marra M.A."/>
            <person name="Ritland C.E."/>
            <person name="Ritland K."/>
            <person name="Bohlmann J."/>
        </authorList>
    </citation>
    <scope>NUCLEOTIDE SEQUENCE</scope>
    <source>
        <tissue evidence="6">Bark</tissue>
    </source>
</reference>
<keyword evidence="3" id="KW-0328">Glycosyltransferase</keyword>
<dbReference type="EMBL" id="EF678400">
    <property type="protein sequence ID" value="ABR18159.1"/>
    <property type="molecule type" value="mRNA"/>
</dbReference>
<dbReference type="PROSITE" id="PS00375">
    <property type="entry name" value="UDPGT"/>
    <property type="match status" value="1"/>
</dbReference>
<dbReference type="PANTHER" id="PTHR48045:SF20">
    <property type="entry name" value="UDP-RHAMNOSE:RHAMNOSYLTRANSFERASE 1"/>
    <property type="match status" value="1"/>
</dbReference>
<dbReference type="Pfam" id="PF26168">
    <property type="entry name" value="Glyco_transf_N"/>
    <property type="match status" value="1"/>
</dbReference>
<dbReference type="InterPro" id="IPR035595">
    <property type="entry name" value="UDP_glycos_trans_CS"/>
</dbReference>
<dbReference type="Pfam" id="PF00201">
    <property type="entry name" value="UDPGT"/>
    <property type="match status" value="1"/>
</dbReference>
<organism evidence="6">
    <name type="scientific">Picea sitchensis</name>
    <name type="common">Sitka spruce</name>
    <name type="synonym">Pinus sitchensis</name>
    <dbReference type="NCBI Taxonomy" id="3332"/>
    <lineage>
        <taxon>Eukaryota</taxon>
        <taxon>Viridiplantae</taxon>
        <taxon>Streptophyta</taxon>
        <taxon>Embryophyta</taxon>
        <taxon>Tracheophyta</taxon>
        <taxon>Spermatophyta</taxon>
        <taxon>Pinopsida</taxon>
        <taxon>Pinidae</taxon>
        <taxon>Conifers I</taxon>
        <taxon>Pinales</taxon>
        <taxon>Pinaceae</taxon>
        <taxon>Picea</taxon>
    </lineage>
</organism>
<proteinExistence type="evidence at transcript level"/>
<dbReference type="InterPro" id="IPR058980">
    <property type="entry name" value="Glyco_transf_N"/>
</dbReference>
<protein>
    <recommendedName>
        <fullName evidence="4">Glycosyltransferase</fullName>
        <ecNumber evidence="4">2.4.1.-</ecNumber>
    </recommendedName>
</protein>
<dbReference type="FunFam" id="3.40.50.2000:FF:000060">
    <property type="entry name" value="Glycosyltransferase"/>
    <property type="match status" value="1"/>
</dbReference>
<dbReference type="Gene3D" id="3.40.50.2000">
    <property type="entry name" value="Glycogen Phosphorylase B"/>
    <property type="match status" value="2"/>
</dbReference>
<feature type="domain" description="Glycosyltransferase N-terminal" evidence="5">
    <location>
        <begin position="20"/>
        <end position="256"/>
    </location>
</feature>
<comment type="similarity">
    <text evidence="1 3">Belongs to the UDP-glycosyltransferase family.</text>
</comment>
<evidence type="ECO:0000313" key="6">
    <source>
        <dbReference type="EMBL" id="ABR18159.1"/>
    </source>
</evidence>
<sequence length="482" mass="53589">MEGGGRGDSSSSSGRRLYAVMLPFLGQSHFNVYLKLSRMLATKGVAVIYVSLTSNMEILRPLVQEQGWNHDALPFYFQDLSIPDTEAPLPPGRQNTNKISLDMMPKLFDLLDKMRDPFEVLMRELTGREYYESRSLQPPARLVLVYDFFMGWSAAVAAKFGVRSFTFDPFSALVWLSKEAAFWDREDLLLLLPEVADAVETMPSVGIGLSQVRKHMEYTRLADGVLLNTFLELEPKFIRHLQSGGGGKLFWAVGPVIDLPDRDHKLHSPREGEILEWLGRQTRGSVVYVSFGTESHISPAQVMELAMGLEASGQPFLWVLRPPDSRLTVGSSSAEDWKAELLPEGYERRVQGRCLIETGWAPQGAILAHEATGAFISHCGWNSCLESVAAGVPIIALPLQVDQPVNALLLAREAKVAVEMKIIDGIAERNEVERAVRRLMSGEGVEVKRRVEAVSKAAVSAIFHEEGDAWKTLDSFIQYAAE</sequence>
<dbReference type="GO" id="GO:0008194">
    <property type="term" value="F:UDP-glycosyltransferase activity"/>
    <property type="evidence" value="ECO:0007669"/>
    <property type="project" value="InterPro"/>
</dbReference>
<evidence type="ECO:0000256" key="2">
    <source>
        <dbReference type="ARBA" id="ARBA00022679"/>
    </source>
</evidence>
<keyword evidence="2 3" id="KW-0808">Transferase</keyword>
<dbReference type="EC" id="2.4.1.-" evidence="4"/>
<name>B8LR79_PICSI</name>
<dbReference type="CAZy" id="GT1">
    <property type="family name" value="Glycosyltransferase Family 1"/>
</dbReference>
<dbReference type="InterPro" id="IPR002213">
    <property type="entry name" value="UDP_glucos_trans"/>
</dbReference>
<evidence type="ECO:0000256" key="4">
    <source>
        <dbReference type="RuleBase" id="RU362057"/>
    </source>
</evidence>